<name>A0A1L9RVL4_ASPWE</name>
<keyword evidence="3" id="KW-1185">Reference proteome</keyword>
<feature type="region of interest" description="Disordered" evidence="1">
    <location>
        <begin position="74"/>
        <end position="96"/>
    </location>
</feature>
<evidence type="ECO:0000313" key="2">
    <source>
        <dbReference type="EMBL" id="OJJ38980.1"/>
    </source>
</evidence>
<dbReference type="AlphaFoldDB" id="A0A1L9RVL4"/>
<accession>A0A1L9RVL4</accession>
<organism evidence="2 3">
    <name type="scientific">Aspergillus wentii DTO 134E9</name>
    <dbReference type="NCBI Taxonomy" id="1073089"/>
    <lineage>
        <taxon>Eukaryota</taxon>
        <taxon>Fungi</taxon>
        <taxon>Dikarya</taxon>
        <taxon>Ascomycota</taxon>
        <taxon>Pezizomycotina</taxon>
        <taxon>Eurotiomycetes</taxon>
        <taxon>Eurotiomycetidae</taxon>
        <taxon>Eurotiales</taxon>
        <taxon>Aspergillaceae</taxon>
        <taxon>Aspergillus</taxon>
        <taxon>Aspergillus subgen. Cremei</taxon>
    </lineage>
</organism>
<reference evidence="3" key="1">
    <citation type="journal article" date="2017" name="Genome Biol.">
        <title>Comparative genomics reveals high biological diversity and specific adaptations in the industrially and medically important fungal genus Aspergillus.</title>
        <authorList>
            <person name="de Vries R.P."/>
            <person name="Riley R."/>
            <person name="Wiebenga A."/>
            <person name="Aguilar-Osorio G."/>
            <person name="Amillis S."/>
            <person name="Uchima C.A."/>
            <person name="Anderluh G."/>
            <person name="Asadollahi M."/>
            <person name="Askin M."/>
            <person name="Barry K."/>
            <person name="Battaglia E."/>
            <person name="Bayram O."/>
            <person name="Benocci T."/>
            <person name="Braus-Stromeyer S.A."/>
            <person name="Caldana C."/>
            <person name="Canovas D."/>
            <person name="Cerqueira G.C."/>
            <person name="Chen F."/>
            <person name="Chen W."/>
            <person name="Choi C."/>
            <person name="Clum A."/>
            <person name="Dos Santos R.A."/>
            <person name="Damasio A.R."/>
            <person name="Diallinas G."/>
            <person name="Emri T."/>
            <person name="Fekete E."/>
            <person name="Flipphi M."/>
            <person name="Freyberg S."/>
            <person name="Gallo A."/>
            <person name="Gournas C."/>
            <person name="Habgood R."/>
            <person name="Hainaut M."/>
            <person name="Harispe M.L."/>
            <person name="Henrissat B."/>
            <person name="Hilden K.S."/>
            <person name="Hope R."/>
            <person name="Hossain A."/>
            <person name="Karabika E."/>
            <person name="Karaffa L."/>
            <person name="Karanyi Z."/>
            <person name="Krasevec N."/>
            <person name="Kuo A."/>
            <person name="Kusch H."/>
            <person name="LaButti K."/>
            <person name="Lagendijk E.L."/>
            <person name="Lapidus A."/>
            <person name="Levasseur A."/>
            <person name="Lindquist E."/>
            <person name="Lipzen A."/>
            <person name="Logrieco A.F."/>
            <person name="MacCabe A."/>
            <person name="Maekelae M.R."/>
            <person name="Malavazi I."/>
            <person name="Melin P."/>
            <person name="Meyer V."/>
            <person name="Mielnichuk N."/>
            <person name="Miskei M."/>
            <person name="Molnar A.P."/>
            <person name="Mule G."/>
            <person name="Ngan C.Y."/>
            <person name="Orejas M."/>
            <person name="Orosz E."/>
            <person name="Ouedraogo J.P."/>
            <person name="Overkamp K.M."/>
            <person name="Park H.-S."/>
            <person name="Perrone G."/>
            <person name="Piumi F."/>
            <person name="Punt P.J."/>
            <person name="Ram A.F."/>
            <person name="Ramon A."/>
            <person name="Rauscher S."/>
            <person name="Record E."/>
            <person name="Riano-Pachon D.M."/>
            <person name="Robert V."/>
            <person name="Roehrig J."/>
            <person name="Ruller R."/>
            <person name="Salamov A."/>
            <person name="Salih N.S."/>
            <person name="Samson R.A."/>
            <person name="Sandor E."/>
            <person name="Sanguinetti M."/>
            <person name="Schuetze T."/>
            <person name="Sepcic K."/>
            <person name="Shelest E."/>
            <person name="Sherlock G."/>
            <person name="Sophianopoulou V."/>
            <person name="Squina F.M."/>
            <person name="Sun H."/>
            <person name="Susca A."/>
            <person name="Todd R.B."/>
            <person name="Tsang A."/>
            <person name="Unkles S.E."/>
            <person name="van de Wiele N."/>
            <person name="van Rossen-Uffink D."/>
            <person name="Oliveira J.V."/>
            <person name="Vesth T.C."/>
            <person name="Visser J."/>
            <person name="Yu J.-H."/>
            <person name="Zhou M."/>
            <person name="Andersen M.R."/>
            <person name="Archer D.B."/>
            <person name="Baker S.E."/>
            <person name="Benoit I."/>
            <person name="Brakhage A.A."/>
            <person name="Braus G.H."/>
            <person name="Fischer R."/>
            <person name="Frisvad J.C."/>
            <person name="Goldman G.H."/>
            <person name="Houbraken J."/>
            <person name="Oakley B."/>
            <person name="Pocsi I."/>
            <person name="Scazzocchio C."/>
            <person name="Seiboth B."/>
            <person name="vanKuyk P.A."/>
            <person name="Wortman J."/>
            <person name="Dyer P.S."/>
            <person name="Grigoriev I.V."/>
        </authorList>
    </citation>
    <scope>NUCLEOTIDE SEQUENCE [LARGE SCALE GENOMIC DNA]</scope>
    <source>
        <strain evidence="3">DTO 134E9</strain>
    </source>
</reference>
<protein>
    <submittedName>
        <fullName evidence="2">Uncharacterized protein</fullName>
    </submittedName>
</protein>
<dbReference type="VEuPathDB" id="FungiDB:ASPWEDRAFT_36690"/>
<gene>
    <name evidence="2" type="ORF">ASPWEDRAFT_36690</name>
</gene>
<dbReference type="RefSeq" id="XP_040692656.1">
    <property type="nucleotide sequence ID" value="XM_040834521.1"/>
</dbReference>
<evidence type="ECO:0000313" key="3">
    <source>
        <dbReference type="Proteomes" id="UP000184383"/>
    </source>
</evidence>
<feature type="region of interest" description="Disordered" evidence="1">
    <location>
        <begin position="1"/>
        <end position="22"/>
    </location>
</feature>
<sequence>MKLFVQQAQRAPKTKMSTADHHCAAQKVDNQRCRVDDGLHLSACSSRERMGSSLEQTHSIFVIRKEEKIIHFQPPKPRGSDGAFLAQGPPGLSRRAAPRSYVPGLWFSNQGGEMRLRKSSGCQSFCGIPRTIQWRNRGV</sequence>
<proteinExistence type="predicted"/>
<dbReference type="Proteomes" id="UP000184383">
    <property type="component" value="Unassembled WGS sequence"/>
</dbReference>
<evidence type="ECO:0000256" key="1">
    <source>
        <dbReference type="SAM" id="MobiDB-lite"/>
    </source>
</evidence>
<dbReference type="GeneID" id="63750369"/>
<dbReference type="EMBL" id="KV878210">
    <property type="protein sequence ID" value="OJJ38980.1"/>
    <property type="molecule type" value="Genomic_DNA"/>
</dbReference>